<accession>A0A0V0GTI3</accession>
<proteinExistence type="predicted"/>
<organism evidence="1">
    <name type="scientific">Solanum chacoense</name>
    <name type="common">Chaco potato</name>
    <dbReference type="NCBI Taxonomy" id="4108"/>
    <lineage>
        <taxon>Eukaryota</taxon>
        <taxon>Viridiplantae</taxon>
        <taxon>Streptophyta</taxon>
        <taxon>Embryophyta</taxon>
        <taxon>Tracheophyta</taxon>
        <taxon>Spermatophyta</taxon>
        <taxon>Magnoliopsida</taxon>
        <taxon>eudicotyledons</taxon>
        <taxon>Gunneridae</taxon>
        <taxon>Pentapetalae</taxon>
        <taxon>asterids</taxon>
        <taxon>lamiids</taxon>
        <taxon>Solanales</taxon>
        <taxon>Solanaceae</taxon>
        <taxon>Solanoideae</taxon>
        <taxon>Solaneae</taxon>
        <taxon>Solanum</taxon>
    </lineage>
</organism>
<sequence>MLNYVTPNQINSQWKQCQVSSTYQYKLAKYIIMTYFGQSIGSLSDYFVIQWTIQIKANAFGFITALLFLAL</sequence>
<dbReference type="EMBL" id="GEDG01032117">
    <property type="protein sequence ID" value="JAP10985.1"/>
    <property type="molecule type" value="Transcribed_RNA"/>
</dbReference>
<protein>
    <submittedName>
        <fullName evidence="1">Putative ovule protein</fullName>
    </submittedName>
</protein>
<dbReference type="AlphaFoldDB" id="A0A0V0GTI3"/>
<reference evidence="1" key="1">
    <citation type="submission" date="2015-12" db="EMBL/GenBank/DDBJ databases">
        <title>Gene expression during late stages of embryo sac development: a critical building block for successful pollen-pistil interactions.</title>
        <authorList>
            <person name="Liu Y."/>
            <person name="Joly V."/>
            <person name="Sabar M."/>
            <person name="Matton D.P."/>
        </authorList>
    </citation>
    <scope>NUCLEOTIDE SEQUENCE</scope>
</reference>
<name>A0A0V0GTI3_SOLCH</name>
<evidence type="ECO:0000313" key="1">
    <source>
        <dbReference type="EMBL" id="JAP10985.1"/>
    </source>
</evidence>